<dbReference type="Pfam" id="PF18818">
    <property type="entry name" value="MPTase-PolyVal"/>
    <property type="match status" value="1"/>
</dbReference>
<organism evidence="2 3">
    <name type="scientific">Porcincola intestinalis</name>
    <dbReference type="NCBI Taxonomy" id="2606632"/>
    <lineage>
        <taxon>Bacteria</taxon>
        <taxon>Bacillati</taxon>
        <taxon>Bacillota</taxon>
        <taxon>Clostridia</taxon>
        <taxon>Lachnospirales</taxon>
        <taxon>Lachnospiraceae</taxon>
        <taxon>Porcincola</taxon>
    </lineage>
</organism>
<keyword evidence="3" id="KW-1185">Reference proteome</keyword>
<dbReference type="InterPro" id="IPR041459">
    <property type="entry name" value="MPTase-PolyVal"/>
</dbReference>
<gene>
    <name evidence="2" type="ORF">FYJ35_13385</name>
</gene>
<dbReference type="Proteomes" id="UP000481852">
    <property type="component" value="Unassembled WGS sequence"/>
</dbReference>
<sequence length="114" mass="13049">MQMDRPQVSFFRVFNAEQVQDFPGFSRNECPEPEIDTVIDRIIDTSECPIHEIAQDRSFYSPSLDEIYLPLRSQFKDQTSFAKTLLHELAHMTGAASRLNRKFGGPFGSEGYAK</sequence>
<feature type="non-terminal residue" evidence="2">
    <location>
        <position position="114"/>
    </location>
</feature>
<dbReference type="AlphaFoldDB" id="A0A6L5XAE3"/>
<name>A0A6L5XAE3_9FIRM</name>
<reference evidence="2 3" key="1">
    <citation type="submission" date="2019-08" db="EMBL/GenBank/DDBJ databases">
        <title>In-depth cultivation of the pig gut microbiome towards novel bacterial diversity and tailored functional studies.</title>
        <authorList>
            <person name="Wylensek D."/>
            <person name="Hitch T.C.A."/>
            <person name="Clavel T."/>
        </authorList>
    </citation>
    <scope>NUCLEOTIDE SEQUENCE [LARGE SCALE GENOMIC DNA]</scope>
    <source>
        <strain evidence="2 3">Oil+RF-744-WCA-WT-11</strain>
    </source>
</reference>
<proteinExistence type="predicted"/>
<feature type="domain" description="Polyvalent protein metallopeptidase" evidence="1">
    <location>
        <begin position="39"/>
        <end position="114"/>
    </location>
</feature>
<accession>A0A6L5XAE3</accession>
<dbReference type="EMBL" id="VULZ01000020">
    <property type="protein sequence ID" value="MSS16006.1"/>
    <property type="molecule type" value="Genomic_DNA"/>
</dbReference>
<protein>
    <recommendedName>
        <fullName evidence="1">Polyvalent protein metallopeptidase domain-containing protein</fullName>
    </recommendedName>
</protein>
<comment type="caution">
    <text evidence="2">The sequence shown here is derived from an EMBL/GenBank/DDBJ whole genome shotgun (WGS) entry which is preliminary data.</text>
</comment>
<evidence type="ECO:0000313" key="3">
    <source>
        <dbReference type="Proteomes" id="UP000481852"/>
    </source>
</evidence>
<evidence type="ECO:0000259" key="1">
    <source>
        <dbReference type="Pfam" id="PF18818"/>
    </source>
</evidence>
<evidence type="ECO:0000313" key="2">
    <source>
        <dbReference type="EMBL" id="MSS16006.1"/>
    </source>
</evidence>